<dbReference type="Proteomes" id="UP000644756">
    <property type="component" value="Unassembled WGS sequence"/>
</dbReference>
<organism evidence="6 7">
    <name type="scientific">Paenibacillus abyssi</name>
    <dbReference type="NCBI Taxonomy" id="1340531"/>
    <lineage>
        <taxon>Bacteria</taxon>
        <taxon>Bacillati</taxon>
        <taxon>Bacillota</taxon>
        <taxon>Bacilli</taxon>
        <taxon>Bacillales</taxon>
        <taxon>Paenibacillaceae</taxon>
        <taxon>Paenibacillus</taxon>
    </lineage>
</organism>
<evidence type="ECO:0000256" key="2">
    <source>
        <dbReference type="ARBA" id="ARBA00023125"/>
    </source>
</evidence>
<dbReference type="InterPro" id="IPR001647">
    <property type="entry name" value="HTH_TetR"/>
</dbReference>
<sequence length="187" mass="21526">MSAAHGDKLNAILDAAYRLFGTRGYYETKMSDIAEEAGIAKGTLYLYFSSKEELFTAMTKRDFDGFIHQLRIVLQCAHTLEEQLTAAAAHHLTYYYRVKDYTRLFFHAPNNDQALMDALNEFLQRYSGIIAELLTSYDIANPKLHAQSFIGILDVFKMDILFNPMFTEEDLELRIDFAVTLFRYGCK</sequence>
<comment type="caution">
    <text evidence="6">The sequence shown here is derived from an EMBL/GenBank/DDBJ whole genome shotgun (WGS) entry which is preliminary data.</text>
</comment>
<accession>A0A917G022</accession>
<feature type="DNA-binding region" description="H-T-H motif" evidence="4">
    <location>
        <begin position="29"/>
        <end position="48"/>
    </location>
</feature>
<dbReference type="RefSeq" id="WP_188532428.1">
    <property type="nucleotide sequence ID" value="NZ_BMGR01000012.1"/>
</dbReference>
<dbReference type="FunFam" id="1.10.10.60:FF:000141">
    <property type="entry name" value="TetR family transcriptional regulator"/>
    <property type="match status" value="1"/>
</dbReference>
<feature type="domain" description="HTH tetR-type" evidence="5">
    <location>
        <begin position="6"/>
        <end position="66"/>
    </location>
</feature>
<keyword evidence="2 4" id="KW-0238">DNA-binding</keyword>
<dbReference type="SUPFAM" id="SSF46689">
    <property type="entry name" value="Homeodomain-like"/>
    <property type="match status" value="1"/>
</dbReference>
<keyword evidence="7" id="KW-1185">Reference proteome</keyword>
<evidence type="ECO:0000259" key="5">
    <source>
        <dbReference type="PROSITE" id="PS50977"/>
    </source>
</evidence>
<dbReference type="Gene3D" id="1.10.10.60">
    <property type="entry name" value="Homeodomain-like"/>
    <property type="match status" value="1"/>
</dbReference>
<dbReference type="InterPro" id="IPR050624">
    <property type="entry name" value="HTH-type_Tx_Regulator"/>
</dbReference>
<evidence type="ECO:0000256" key="1">
    <source>
        <dbReference type="ARBA" id="ARBA00023015"/>
    </source>
</evidence>
<gene>
    <name evidence="6" type="ORF">GCM10010916_35710</name>
</gene>
<dbReference type="GO" id="GO:0003677">
    <property type="term" value="F:DNA binding"/>
    <property type="evidence" value="ECO:0007669"/>
    <property type="project" value="UniProtKB-UniRule"/>
</dbReference>
<dbReference type="Pfam" id="PF00440">
    <property type="entry name" value="TetR_N"/>
    <property type="match status" value="1"/>
</dbReference>
<reference evidence="6" key="2">
    <citation type="submission" date="2020-09" db="EMBL/GenBank/DDBJ databases">
        <authorList>
            <person name="Sun Q."/>
            <person name="Zhou Y."/>
        </authorList>
    </citation>
    <scope>NUCLEOTIDE SEQUENCE</scope>
    <source>
        <strain evidence="6">CGMCC 1.12987</strain>
    </source>
</reference>
<dbReference type="PANTHER" id="PTHR43479">
    <property type="entry name" value="ACREF/ENVCD OPERON REPRESSOR-RELATED"/>
    <property type="match status" value="1"/>
</dbReference>
<evidence type="ECO:0000256" key="4">
    <source>
        <dbReference type="PROSITE-ProRule" id="PRU00335"/>
    </source>
</evidence>
<dbReference type="AlphaFoldDB" id="A0A917G022"/>
<dbReference type="InterPro" id="IPR009057">
    <property type="entry name" value="Homeodomain-like_sf"/>
</dbReference>
<name>A0A917G022_9BACL</name>
<evidence type="ECO:0000256" key="3">
    <source>
        <dbReference type="ARBA" id="ARBA00023163"/>
    </source>
</evidence>
<protein>
    <submittedName>
        <fullName evidence="6">TetR family transcriptional regulator</fullName>
    </submittedName>
</protein>
<dbReference type="PRINTS" id="PR00455">
    <property type="entry name" value="HTHTETR"/>
</dbReference>
<proteinExistence type="predicted"/>
<dbReference type="PANTHER" id="PTHR43479:SF11">
    <property type="entry name" value="ACREF_ENVCD OPERON REPRESSOR-RELATED"/>
    <property type="match status" value="1"/>
</dbReference>
<keyword evidence="3" id="KW-0804">Transcription</keyword>
<dbReference type="GO" id="GO:0045892">
    <property type="term" value="P:negative regulation of DNA-templated transcription"/>
    <property type="evidence" value="ECO:0007669"/>
    <property type="project" value="UniProtKB-ARBA"/>
</dbReference>
<keyword evidence="1" id="KW-0805">Transcription regulation</keyword>
<dbReference type="PROSITE" id="PS50977">
    <property type="entry name" value="HTH_TETR_2"/>
    <property type="match status" value="1"/>
</dbReference>
<reference evidence="6" key="1">
    <citation type="journal article" date="2014" name="Int. J. Syst. Evol. Microbiol.">
        <title>Complete genome sequence of Corynebacterium casei LMG S-19264T (=DSM 44701T), isolated from a smear-ripened cheese.</title>
        <authorList>
            <consortium name="US DOE Joint Genome Institute (JGI-PGF)"/>
            <person name="Walter F."/>
            <person name="Albersmeier A."/>
            <person name="Kalinowski J."/>
            <person name="Ruckert C."/>
        </authorList>
    </citation>
    <scope>NUCLEOTIDE SEQUENCE</scope>
    <source>
        <strain evidence="6">CGMCC 1.12987</strain>
    </source>
</reference>
<evidence type="ECO:0000313" key="6">
    <source>
        <dbReference type="EMBL" id="GGG15639.1"/>
    </source>
</evidence>
<evidence type="ECO:0000313" key="7">
    <source>
        <dbReference type="Proteomes" id="UP000644756"/>
    </source>
</evidence>
<dbReference type="Gene3D" id="1.10.357.10">
    <property type="entry name" value="Tetracycline Repressor, domain 2"/>
    <property type="match status" value="1"/>
</dbReference>
<dbReference type="EMBL" id="BMGR01000012">
    <property type="protein sequence ID" value="GGG15639.1"/>
    <property type="molecule type" value="Genomic_DNA"/>
</dbReference>